<dbReference type="SUPFAM" id="SSF52540">
    <property type="entry name" value="P-loop containing nucleoside triphosphate hydrolases"/>
    <property type="match status" value="1"/>
</dbReference>
<feature type="transmembrane region" description="Helical" evidence="9">
    <location>
        <begin position="56"/>
        <end position="74"/>
    </location>
</feature>
<dbReference type="GO" id="GO:0015421">
    <property type="term" value="F:ABC-type oligopeptide transporter activity"/>
    <property type="evidence" value="ECO:0007669"/>
    <property type="project" value="TreeGrafter"/>
</dbReference>
<comment type="subcellular location">
    <subcellularLocation>
        <location evidence="1">Cell membrane</location>
        <topology evidence="1">Multi-pass membrane protein</topology>
    </subcellularLocation>
</comment>
<reference evidence="12 13" key="1">
    <citation type="submission" date="2019-09" db="EMBL/GenBank/DDBJ databases">
        <authorList>
            <person name="Valk L.C."/>
        </authorList>
    </citation>
    <scope>NUCLEOTIDE SEQUENCE [LARGE SCALE GENOMIC DNA]</scope>
    <source>
        <strain evidence="12">GalUA</strain>
    </source>
</reference>
<keyword evidence="3" id="KW-1003">Cell membrane</keyword>
<feature type="transmembrane region" description="Helical" evidence="9">
    <location>
        <begin position="275"/>
        <end position="296"/>
    </location>
</feature>
<evidence type="ECO:0000259" key="11">
    <source>
        <dbReference type="PROSITE" id="PS50929"/>
    </source>
</evidence>
<dbReference type="InterPro" id="IPR027417">
    <property type="entry name" value="P-loop_NTPase"/>
</dbReference>
<proteinExistence type="predicted"/>
<dbReference type="AlphaFoldDB" id="A0A7V7QI09"/>
<evidence type="ECO:0000256" key="7">
    <source>
        <dbReference type="ARBA" id="ARBA00022989"/>
    </source>
</evidence>
<dbReference type="GO" id="GO:0005886">
    <property type="term" value="C:plasma membrane"/>
    <property type="evidence" value="ECO:0007669"/>
    <property type="project" value="UniProtKB-SubCell"/>
</dbReference>
<evidence type="ECO:0000259" key="10">
    <source>
        <dbReference type="PROSITE" id="PS50893"/>
    </source>
</evidence>
<dbReference type="PROSITE" id="PS00211">
    <property type="entry name" value="ABC_TRANSPORTER_1"/>
    <property type="match status" value="1"/>
</dbReference>
<feature type="transmembrane region" description="Helical" evidence="9">
    <location>
        <begin position="245"/>
        <end position="263"/>
    </location>
</feature>
<evidence type="ECO:0000313" key="12">
    <source>
        <dbReference type="EMBL" id="KAB1435777.1"/>
    </source>
</evidence>
<dbReference type="Gene3D" id="3.40.50.300">
    <property type="entry name" value="P-loop containing nucleotide triphosphate hydrolases"/>
    <property type="match status" value="1"/>
</dbReference>
<protein>
    <submittedName>
        <fullName evidence="12">ABC transporter ATP-binding protein</fullName>
    </submittedName>
</protein>
<keyword evidence="13" id="KW-1185">Reference proteome</keyword>
<dbReference type="InterPro" id="IPR036640">
    <property type="entry name" value="ABC1_TM_sf"/>
</dbReference>
<evidence type="ECO:0000256" key="1">
    <source>
        <dbReference type="ARBA" id="ARBA00004651"/>
    </source>
</evidence>
<evidence type="ECO:0000256" key="3">
    <source>
        <dbReference type="ARBA" id="ARBA00022475"/>
    </source>
</evidence>
<feature type="transmembrane region" description="Helical" evidence="9">
    <location>
        <begin position="15"/>
        <end position="36"/>
    </location>
</feature>
<dbReference type="InterPro" id="IPR039421">
    <property type="entry name" value="Type_1_exporter"/>
</dbReference>
<dbReference type="InterPro" id="IPR003593">
    <property type="entry name" value="AAA+_ATPase"/>
</dbReference>
<keyword evidence="7 9" id="KW-1133">Transmembrane helix</keyword>
<dbReference type="InterPro" id="IPR017871">
    <property type="entry name" value="ABC_transporter-like_CS"/>
</dbReference>
<gene>
    <name evidence="12" type="ORF">F7O84_15470</name>
</gene>
<keyword evidence="8 9" id="KW-0472">Membrane</keyword>
<dbReference type="OrthoDB" id="9762778at2"/>
<dbReference type="PROSITE" id="PS50929">
    <property type="entry name" value="ABC_TM1F"/>
    <property type="match status" value="1"/>
</dbReference>
<dbReference type="PANTHER" id="PTHR43394:SF1">
    <property type="entry name" value="ATP-BINDING CASSETTE SUB-FAMILY B MEMBER 10, MITOCHONDRIAL"/>
    <property type="match status" value="1"/>
</dbReference>
<dbReference type="Gene3D" id="1.20.1560.10">
    <property type="entry name" value="ABC transporter type 1, transmembrane domain"/>
    <property type="match status" value="1"/>
</dbReference>
<keyword evidence="5" id="KW-0547">Nucleotide-binding</keyword>
<dbReference type="SUPFAM" id="SSF90123">
    <property type="entry name" value="ABC transporter transmembrane region"/>
    <property type="match status" value="1"/>
</dbReference>
<dbReference type="CDD" id="cd18548">
    <property type="entry name" value="ABC_6TM_Tm287_like"/>
    <property type="match status" value="1"/>
</dbReference>
<dbReference type="PROSITE" id="PS50893">
    <property type="entry name" value="ABC_TRANSPORTER_2"/>
    <property type="match status" value="1"/>
</dbReference>
<feature type="domain" description="ABC transmembrane type-1" evidence="11">
    <location>
        <begin position="16"/>
        <end position="298"/>
    </location>
</feature>
<accession>A0A7V7QI09</accession>
<feature type="domain" description="ABC transporter" evidence="10">
    <location>
        <begin position="331"/>
        <end position="567"/>
    </location>
</feature>
<reference evidence="12 13" key="2">
    <citation type="submission" date="2020-02" db="EMBL/GenBank/DDBJ databases">
        <title>Candidatus Galacturonibacter soehngenii shows hetero-acetogenic catabolism of galacturonic acid but lacks a canonical carbon monoxide dehydrogenase/acetyl-CoA synthase complex.</title>
        <authorList>
            <person name="Diender M."/>
            <person name="Stouten G.R."/>
            <person name="Petersen J.F."/>
            <person name="Nielsen P.H."/>
            <person name="Dueholm M.S."/>
            <person name="Pronk J.T."/>
            <person name="Van Loosdrecht M.C.M."/>
        </authorList>
    </citation>
    <scope>NUCLEOTIDE SEQUENCE [LARGE SCALE GENOMIC DNA]</scope>
    <source>
        <strain evidence="12">GalUA</strain>
    </source>
</reference>
<dbReference type="EMBL" id="WAGX01000007">
    <property type="protein sequence ID" value="KAB1435777.1"/>
    <property type="molecule type" value="Genomic_DNA"/>
</dbReference>
<dbReference type="InterPro" id="IPR011527">
    <property type="entry name" value="ABC1_TM_dom"/>
</dbReference>
<dbReference type="PANTHER" id="PTHR43394">
    <property type="entry name" value="ATP-DEPENDENT PERMEASE MDL1, MITOCHONDRIAL"/>
    <property type="match status" value="1"/>
</dbReference>
<evidence type="ECO:0000256" key="9">
    <source>
        <dbReference type="SAM" id="Phobius"/>
    </source>
</evidence>
<organism evidence="12 13">
    <name type="scientific">Candidatus Galacturonatibacter soehngenii</name>
    <dbReference type="NCBI Taxonomy" id="2307010"/>
    <lineage>
        <taxon>Bacteria</taxon>
        <taxon>Bacillati</taxon>
        <taxon>Bacillota</taxon>
        <taxon>Clostridia</taxon>
        <taxon>Lachnospirales</taxon>
        <taxon>Lachnospiraceae</taxon>
        <taxon>Candidatus Galacturonatibacter</taxon>
    </lineage>
</organism>
<dbReference type="InterPro" id="IPR003439">
    <property type="entry name" value="ABC_transporter-like_ATP-bd"/>
</dbReference>
<keyword evidence="2" id="KW-0813">Transport</keyword>
<dbReference type="GO" id="GO:0005524">
    <property type="term" value="F:ATP binding"/>
    <property type="evidence" value="ECO:0007669"/>
    <property type="project" value="UniProtKB-KW"/>
</dbReference>
<comment type="caution">
    <text evidence="12">The sequence shown here is derived from an EMBL/GenBank/DDBJ whole genome shotgun (WGS) entry which is preliminary data.</text>
</comment>
<keyword evidence="6 12" id="KW-0067">ATP-binding</keyword>
<dbReference type="FunFam" id="3.40.50.300:FF:000221">
    <property type="entry name" value="Multidrug ABC transporter ATP-binding protein"/>
    <property type="match status" value="1"/>
</dbReference>
<evidence type="ECO:0000256" key="8">
    <source>
        <dbReference type="ARBA" id="ARBA00023136"/>
    </source>
</evidence>
<dbReference type="SMART" id="SM00382">
    <property type="entry name" value="AAA"/>
    <property type="match status" value="1"/>
</dbReference>
<name>A0A7V7QI09_9FIRM</name>
<evidence type="ECO:0000256" key="2">
    <source>
        <dbReference type="ARBA" id="ARBA00022448"/>
    </source>
</evidence>
<evidence type="ECO:0000256" key="4">
    <source>
        <dbReference type="ARBA" id="ARBA00022692"/>
    </source>
</evidence>
<keyword evidence="4 9" id="KW-0812">Transmembrane</keyword>
<feature type="transmembrane region" description="Helical" evidence="9">
    <location>
        <begin position="155"/>
        <end position="174"/>
    </location>
</feature>
<dbReference type="Pfam" id="PF00664">
    <property type="entry name" value="ABC_membrane"/>
    <property type="match status" value="1"/>
</dbReference>
<dbReference type="Proteomes" id="UP000461768">
    <property type="component" value="Unassembled WGS sequence"/>
</dbReference>
<dbReference type="RefSeq" id="WP_151147308.1">
    <property type="nucleotide sequence ID" value="NZ_WAGX01000007.1"/>
</dbReference>
<dbReference type="GO" id="GO:0016887">
    <property type="term" value="F:ATP hydrolysis activity"/>
    <property type="evidence" value="ECO:0007669"/>
    <property type="project" value="InterPro"/>
</dbReference>
<evidence type="ECO:0000256" key="5">
    <source>
        <dbReference type="ARBA" id="ARBA00022741"/>
    </source>
</evidence>
<sequence length="575" mass="64149">MNDFLIYTKKYKKQFILAVLCIVIETVFELIIPMVMADIIDVGIVNGDKDYILRKGAQMVFLAVISLLLGHACAKYTARCGSGIAAQIRAGAFQKMQTFSFANTDKFSTPSLVTRLTSDVTTIQNSITNGIRPGFRSPIMMLTAIVVSFRLNAELAFVFLIAAPILAFILFLIIKNVRPLYGNMQGAIDSVNKIIQENLIAIRVVKAYVRGDHEIKKFQEVNDNLQSSAKKSFTLASMNMPALQFVMYATIISILWFGGNLVMVGNMKVGALTSFLSYVLQVLNSLMMFSNVFLLLTRSMTSWNRISEIFHEVPVIQDDRATDLTITKGSIRFEQVYFKYKESAKEYVLSDISFEIKEGQTVGILGQTGSAKSTLVQLIPRLYEATKGTIYIDEQPIYQYTQSHLRESIAMVLQKNTLFSGTVKENLYWGKEDATTEELNEACKIACVDEFIDRLDQGYDTILGQSGVNVSGGQKQRLCIARAILKKPKILILDDSTSALDTATESSIMEGLKKTLPDTTKIIISQRISSVSHADQIIILEDGKINAIGTHETLLLDNEIYRDIYESQQKGEQTA</sequence>
<evidence type="ECO:0000313" key="13">
    <source>
        <dbReference type="Proteomes" id="UP000461768"/>
    </source>
</evidence>
<dbReference type="Pfam" id="PF00005">
    <property type="entry name" value="ABC_tran"/>
    <property type="match status" value="1"/>
</dbReference>
<evidence type="ECO:0000256" key="6">
    <source>
        <dbReference type="ARBA" id="ARBA00022840"/>
    </source>
</evidence>